<protein>
    <recommendedName>
        <fullName evidence="9">4-hydroxy-tetrahydrodipicolinate reductase</fullName>
        <ecNumber evidence="9">1.17.1.8</ecNumber>
    </recommendedName>
</protein>
<dbReference type="HOGENOM" id="CLU_047479_2_2_6"/>
<dbReference type="PANTHER" id="PTHR20836">
    <property type="entry name" value="DIHYDRODIPICOLINATE REDUCTASE"/>
    <property type="match status" value="1"/>
</dbReference>
<feature type="transmembrane region" description="Helical" evidence="12">
    <location>
        <begin position="71"/>
        <end position="91"/>
    </location>
</feature>
<dbReference type="Proteomes" id="UP000000777">
    <property type="component" value="Chromosome"/>
</dbReference>
<comment type="similarity">
    <text evidence="1">Belongs to the DapB family.</text>
</comment>
<accession>Q05FS6</accession>
<keyword evidence="12" id="KW-0472">Membrane</keyword>
<feature type="domain" description="Dihydrodipicolinate reductase N-terminal" evidence="13">
    <location>
        <begin position="2"/>
        <end position="112"/>
    </location>
</feature>
<keyword evidence="5" id="KW-0560">Oxidoreductase</keyword>
<evidence type="ECO:0000256" key="5">
    <source>
        <dbReference type="ARBA" id="ARBA00023002"/>
    </source>
</evidence>
<evidence type="ECO:0000256" key="12">
    <source>
        <dbReference type="SAM" id="Phobius"/>
    </source>
</evidence>
<dbReference type="InterPro" id="IPR000846">
    <property type="entry name" value="DapB_N"/>
</dbReference>
<dbReference type="OrthoDB" id="9790352at2"/>
<keyword evidence="2" id="KW-0028">Amino-acid biosynthesis</keyword>
<feature type="transmembrane region" description="Helical" evidence="12">
    <location>
        <begin position="103"/>
        <end position="124"/>
    </location>
</feature>
<feature type="domain" description="Dihydrodipicolinate reductase C-terminal" evidence="14">
    <location>
        <begin position="115"/>
        <end position="228"/>
    </location>
</feature>
<dbReference type="PIRSF" id="PIRSF000161">
    <property type="entry name" value="DHPR"/>
    <property type="match status" value="1"/>
</dbReference>
<keyword evidence="12" id="KW-1133">Transmembrane helix</keyword>
<evidence type="ECO:0000256" key="8">
    <source>
        <dbReference type="ARBA" id="ARBA00037922"/>
    </source>
</evidence>
<dbReference type="InterPro" id="IPR022663">
    <property type="entry name" value="DapB_C"/>
</dbReference>
<dbReference type="AlphaFoldDB" id="Q05FS6"/>
<organism evidence="15 16">
    <name type="scientific">Carsonella ruddii (strain PV)</name>
    <dbReference type="NCBI Taxonomy" id="387662"/>
    <lineage>
        <taxon>Bacteria</taxon>
        <taxon>Pseudomonadati</taxon>
        <taxon>Pseudomonadota</taxon>
        <taxon>Gammaproteobacteria</taxon>
        <taxon>Oceanospirillales</taxon>
        <taxon>Halomonadaceae</taxon>
        <taxon>Zymobacter group</taxon>
        <taxon>Candidatus Carsonella</taxon>
    </lineage>
</organism>
<evidence type="ECO:0000256" key="9">
    <source>
        <dbReference type="ARBA" id="ARBA00038983"/>
    </source>
</evidence>
<comment type="catalytic activity">
    <reaction evidence="11">
        <text>(S)-2,3,4,5-tetrahydrodipicolinate + NAD(+) + H2O = (2S,4S)-4-hydroxy-2,3,4,5-tetrahydrodipicolinate + NADH + H(+)</text>
        <dbReference type="Rhea" id="RHEA:35323"/>
        <dbReference type="ChEBI" id="CHEBI:15377"/>
        <dbReference type="ChEBI" id="CHEBI:15378"/>
        <dbReference type="ChEBI" id="CHEBI:16845"/>
        <dbReference type="ChEBI" id="CHEBI:57540"/>
        <dbReference type="ChEBI" id="CHEBI:57945"/>
        <dbReference type="ChEBI" id="CHEBI:67139"/>
        <dbReference type="EC" id="1.17.1.8"/>
    </reaction>
</comment>
<dbReference type="Pfam" id="PF05173">
    <property type="entry name" value="DapB_C"/>
    <property type="match status" value="1"/>
</dbReference>
<evidence type="ECO:0000256" key="6">
    <source>
        <dbReference type="ARBA" id="ARBA00023027"/>
    </source>
</evidence>
<dbReference type="KEGG" id="crp:CRP_064"/>
<dbReference type="PANTHER" id="PTHR20836:SF0">
    <property type="entry name" value="4-HYDROXY-TETRAHYDRODIPICOLINATE REDUCTASE 1, CHLOROPLASTIC-RELATED"/>
    <property type="match status" value="1"/>
</dbReference>
<dbReference type="SUPFAM" id="SSF51735">
    <property type="entry name" value="NAD(P)-binding Rossmann-fold domains"/>
    <property type="match status" value="1"/>
</dbReference>
<dbReference type="Gene3D" id="3.30.360.10">
    <property type="entry name" value="Dihydrodipicolinate Reductase, domain 2"/>
    <property type="match status" value="2"/>
</dbReference>
<dbReference type="Pfam" id="PF01113">
    <property type="entry name" value="DapB_N"/>
    <property type="match status" value="1"/>
</dbReference>
<dbReference type="EMBL" id="AP009180">
    <property type="protein sequence ID" value="BAF35095.1"/>
    <property type="molecule type" value="Genomic_DNA"/>
</dbReference>
<comment type="pathway">
    <text evidence="8">Amino-acid biosynthesis; L-lysine biosynthesis via DAP pathway; (S)-tetrahydrodipicolinate from L-aspartate: step 4/4.</text>
</comment>
<evidence type="ECO:0000259" key="13">
    <source>
        <dbReference type="Pfam" id="PF01113"/>
    </source>
</evidence>
<dbReference type="Gene3D" id="3.40.50.720">
    <property type="entry name" value="NAD(P)-binding Rossmann-like Domain"/>
    <property type="match status" value="2"/>
</dbReference>
<keyword evidence="7" id="KW-0457">Lysine biosynthesis</keyword>
<keyword evidence="6" id="KW-0520">NAD</keyword>
<dbReference type="GO" id="GO:0008839">
    <property type="term" value="F:4-hydroxy-tetrahydrodipicolinate reductase"/>
    <property type="evidence" value="ECO:0007669"/>
    <property type="project" value="UniProtKB-EC"/>
</dbReference>
<evidence type="ECO:0000313" key="15">
    <source>
        <dbReference type="EMBL" id="BAF35095.1"/>
    </source>
</evidence>
<name>Q05FS6_CARRP</name>
<evidence type="ECO:0000256" key="3">
    <source>
        <dbReference type="ARBA" id="ARBA00022857"/>
    </source>
</evidence>
<dbReference type="EC" id="1.17.1.8" evidence="9"/>
<sequence length="232" mass="27443">MIKIFIFGITGKIGKTILNFIKLNKNFILLGGINKKNYKKFINNKYNFIFKLMTKNSVIIDFSNHYMIKKILFVSLYYKISLIIGTTGFNFKELKCIKYCSKYIALILSYNMSIGINILNLFFLNLNYFFLKFNFNSIIIDIHHNKKKDKPSGTALILYSKLKNINLNIFSSRIKNIIGNHIIYLISNFEILKFEHYVINRNIFIIGIFYSIIWLMNKKMGFFSMYNVFFSC</sequence>
<evidence type="ECO:0000256" key="10">
    <source>
        <dbReference type="ARBA" id="ARBA00049080"/>
    </source>
</evidence>
<evidence type="ECO:0000259" key="14">
    <source>
        <dbReference type="Pfam" id="PF05173"/>
    </source>
</evidence>
<dbReference type="RefSeq" id="WP_011672287.1">
    <property type="nucleotide sequence ID" value="NC_008512.1"/>
</dbReference>
<comment type="catalytic activity">
    <reaction evidence="10">
        <text>(S)-2,3,4,5-tetrahydrodipicolinate + NADP(+) + H2O = (2S,4S)-4-hydroxy-2,3,4,5-tetrahydrodipicolinate + NADPH + H(+)</text>
        <dbReference type="Rhea" id="RHEA:35331"/>
        <dbReference type="ChEBI" id="CHEBI:15377"/>
        <dbReference type="ChEBI" id="CHEBI:15378"/>
        <dbReference type="ChEBI" id="CHEBI:16845"/>
        <dbReference type="ChEBI" id="CHEBI:57783"/>
        <dbReference type="ChEBI" id="CHEBI:58349"/>
        <dbReference type="ChEBI" id="CHEBI:67139"/>
        <dbReference type="EC" id="1.17.1.8"/>
    </reaction>
</comment>
<dbReference type="STRING" id="387662.CRP_064"/>
<proteinExistence type="inferred from homology"/>
<evidence type="ECO:0000313" key="16">
    <source>
        <dbReference type="Proteomes" id="UP000000777"/>
    </source>
</evidence>
<feature type="transmembrane region" description="Helical" evidence="12">
    <location>
        <begin position="198"/>
        <end position="216"/>
    </location>
</feature>
<dbReference type="GO" id="GO:0005829">
    <property type="term" value="C:cytosol"/>
    <property type="evidence" value="ECO:0007669"/>
    <property type="project" value="TreeGrafter"/>
</dbReference>
<evidence type="ECO:0000256" key="1">
    <source>
        <dbReference type="ARBA" id="ARBA00006642"/>
    </source>
</evidence>
<reference evidence="15 16" key="1">
    <citation type="journal article" date="2006" name="Science">
        <title>The 160-kilobase genome of the bacterial endosymbiont Carsonella.</title>
        <authorList>
            <person name="Nakabachi A."/>
            <person name="Yamashita A."/>
            <person name="Toh H."/>
            <person name="Ishikawa H."/>
            <person name="Dunbar H."/>
            <person name="Moran N."/>
            <person name="Hattori M."/>
        </authorList>
    </citation>
    <scope>NUCLEOTIDE SEQUENCE [LARGE SCALE GENOMIC DNA]</scope>
    <source>
        <strain evidence="15 16">PV</strain>
    </source>
</reference>
<keyword evidence="12" id="KW-0812">Transmembrane</keyword>
<keyword evidence="3" id="KW-0521">NADP</keyword>
<dbReference type="GO" id="GO:0019877">
    <property type="term" value="P:diaminopimelate biosynthetic process"/>
    <property type="evidence" value="ECO:0007669"/>
    <property type="project" value="UniProtKB-KW"/>
</dbReference>
<dbReference type="GO" id="GO:0009089">
    <property type="term" value="P:lysine biosynthetic process via diaminopimelate"/>
    <property type="evidence" value="ECO:0007669"/>
    <property type="project" value="InterPro"/>
</dbReference>
<evidence type="ECO:0000256" key="11">
    <source>
        <dbReference type="ARBA" id="ARBA00049396"/>
    </source>
</evidence>
<dbReference type="SUPFAM" id="SSF55347">
    <property type="entry name" value="Glyceraldehyde-3-phosphate dehydrogenase-like, C-terminal domain"/>
    <property type="match status" value="1"/>
</dbReference>
<keyword evidence="4" id="KW-0220">Diaminopimelate biosynthesis</keyword>
<dbReference type="InterPro" id="IPR036291">
    <property type="entry name" value="NAD(P)-bd_dom_sf"/>
</dbReference>
<evidence type="ECO:0000256" key="4">
    <source>
        <dbReference type="ARBA" id="ARBA00022915"/>
    </source>
</evidence>
<evidence type="ECO:0000256" key="7">
    <source>
        <dbReference type="ARBA" id="ARBA00023154"/>
    </source>
</evidence>
<evidence type="ECO:0000256" key="2">
    <source>
        <dbReference type="ARBA" id="ARBA00022605"/>
    </source>
</evidence>
<gene>
    <name evidence="15" type="ordered locus">CRP_064</name>
</gene>
<dbReference type="InterPro" id="IPR023940">
    <property type="entry name" value="DHDPR_bac"/>
</dbReference>